<gene>
    <name evidence="1" type="ORF">CPB83DRAFT_741537</name>
</gene>
<keyword evidence="2" id="KW-1185">Reference proteome</keyword>
<comment type="caution">
    <text evidence="1">The sequence shown here is derived from an EMBL/GenBank/DDBJ whole genome shotgun (WGS) entry which is preliminary data.</text>
</comment>
<proteinExistence type="predicted"/>
<dbReference type="EMBL" id="MU157975">
    <property type="protein sequence ID" value="KAF9521902.1"/>
    <property type="molecule type" value="Genomic_DNA"/>
</dbReference>
<feature type="non-terminal residue" evidence="1">
    <location>
        <position position="1"/>
    </location>
</feature>
<protein>
    <submittedName>
        <fullName evidence="1">Uncharacterized protein</fullName>
    </submittedName>
</protein>
<feature type="non-terminal residue" evidence="1">
    <location>
        <position position="58"/>
    </location>
</feature>
<name>A0A9P6E3M7_9AGAR</name>
<dbReference type="AlphaFoldDB" id="A0A9P6E3M7"/>
<sequence length="58" mass="6643">KAAEHYRKADTTAARASVFDSTGLRWSELLRLPYFDITRGVVVDSMQNLFLGLLKEHF</sequence>
<organism evidence="1 2">
    <name type="scientific">Crepidotus variabilis</name>
    <dbReference type="NCBI Taxonomy" id="179855"/>
    <lineage>
        <taxon>Eukaryota</taxon>
        <taxon>Fungi</taxon>
        <taxon>Dikarya</taxon>
        <taxon>Basidiomycota</taxon>
        <taxon>Agaricomycotina</taxon>
        <taxon>Agaricomycetes</taxon>
        <taxon>Agaricomycetidae</taxon>
        <taxon>Agaricales</taxon>
        <taxon>Agaricineae</taxon>
        <taxon>Crepidotaceae</taxon>
        <taxon>Crepidotus</taxon>
    </lineage>
</organism>
<accession>A0A9P6E3M7</accession>
<dbReference type="OrthoDB" id="3269001at2759"/>
<evidence type="ECO:0000313" key="2">
    <source>
        <dbReference type="Proteomes" id="UP000807306"/>
    </source>
</evidence>
<evidence type="ECO:0000313" key="1">
    <source>
        <dbReference type="EMBL" id="KAF9521902.1"/>
    </source>
</evidence>
<reference evidence="1" key="1">
    <citation type="submission" date="2020-11" db="EMBL/GenBank/DDBJ databases">
        <authorList>
            <consortium name="DOE Joint Genome Institute"/>
            <person name="Ahrendt S."/>
            <person name="Riley R."/>
            <person name="Andreopoulos W."/>
            <person name="Labutti K."/>
            <person name="Pangilinan J."/>
            <person name="Ruiz-Duenas F.J."/>
            <person name="Barrasa J.M."/>
            <person name="Sanchez-Garcia M."/>
            <person name="Camarero S."/>
            <person name="Miyauchi S."/>
            <person name="Serrano A."/>
            <person name="Linde D."/>
            <person name="Babiker R."/>
            <person name="Drula E."/>
            <person name="Ayuso-Fernandez I."/>
            <person name="Pacheco R."/>
            <person name="Padilla G."/>
            <person name="Ferreira P."/>
            <person name="Barriuso J."/>
            <person name="Kellner H."/>
            <person name="Castanera R."/>
            <person name="Alfaro M."/>
            <person name="Ramirez L."/>
            <person name="Pisabarro A.G."/>
            <person name="Kuo A."/>
            <person name="Tritt A."/>
            <person name="Lipzen A."/>
            <person name="He G."/>
            <person name="Yan M."/>
            <person name="Ng V."/>
            <person name="Cullen D."/>
            <person name="Martin F."/>
            <person name="Rosso M.-N."/>
            <person name="Henrissat B."/>
            <person name="Hibbett D."/>
            <person name="Martinez A.T."/>
            <person name="Grigoriev I.V."/>
        </authorList>
    </citation>
    <scope>NUCLEOTIDE SEQUENCE</scope>
    <source>
        <strain evidence="1">CBS 506.95</strain>
    </source>
</reference>
<dbReference type="Proteomes" id="UP000807306">
    <property type="component" value="Unassembled WGS sequence"/>
</dbReference>